<evidence type="ECO:0000256" key="1">
    <source>
        <dbReference type="ARBA" id="ARBA00022741"/>
    </source>
</evidence>
<evidence type="ECO:0000313" key="4">
    <source>
        <dbReference type="EMBL" id="QLC51374.1"/>
    </source>
</evidence>
<dbReference type="EMBL" id="CP058215">
    <property type="protein sequence ID" value="QLC51374.1"/>
    <property type="molecule type" value="Genomic_DNA"/>
</dbReference>
<evidence type="ECO:0000256" key="2">
    <source>
        <dbReference type="ARBA" id="ARBA00022840"/>
    </source>
</evidence>
<keyword evidence="2" id="KW-0067">ATP-binding</keyword>
<evidence type="ECO:0000259" key="3">
    <source>
        <dbReference type="PROSITE" id="PS51146"/>
    </source>
</evidence>
<keyword evidence="5" id="KW-1185">Reference proteome</keyword>
<protein>
    <submittedName>
        <fullName evidence="4">AAA family ATPase</fullName>
    </submittedName>
</protein>
<dbReference type="InterPro" id="IPR010624">
    <property type="entry name" value="KaiC_dom"/>
</dbReference>
<organism evidence="4 5">
    <name type="scientific">Methanolobus zinderi</name>
    <dbReference type="NCBI Taxonomy" id="536044"/>
    <lineage>
        <taxon>Archaea</taxon>
        <taxon>Methanobacteriati</taxon>
        <taxon>Methanobacteriota</taxon>
        <taxon>Stenosarchaea group</taxon>
        <taxon>Methanomicrobia</taxon>
        <taxon>Methanosarcinales</taxon>
        <taxon>Methanosarcinaceae</taxon>
        <taxon>Methanolobus</taxon>
    </lineage>
</organism>
<dbReference type="AlphaFoldDB" id="A0A7D5EHC4"/>
<sequence>MNRLSTGISRFDKKLQGGYPEGESILITGEPGTGKTIMGIQFLHQACSQGKKCMMIATEETPEKILLHAKLLGFDLKPFFESNLLLIMRILEMRASYTGISSESLGDTSMHMEDLTNLTHLIADDVEAVVIDNIGTFSIGDEVRLFRDKLETIAYFLSSQKITSLLMIDGTAHELTHRIAEYSTYGTIRLLTKENPYTGKMERFMHIPKMRGTKISLDPIVYDISDEGIKLSTSQGKKD</sequence>
<feature type="domain" description="KaiC" evidence="3">
    <location>
        <begin position="2"/>
        <end position="239"/>
    </location>
</feature>
<dbReference type="Gene3D" id="3.40.50.300">
    <property type="entry name" value="P-loop containing nucleotide triphosphate hydrolases"/>
    <property type="match status" value="1"/>
</dbReference>
<evidence type="ECO:0000313" key="5">
    <source>
        <dbReference type="Proteomes" id="UP000509594"/>
    </source>
</evidence>
<dbReference type="PROSITE" id="PS51146">
    <property type="entry name" value="KAIC"/>
    <property type="match status" value="1"/>
</dbReference>
<dbReference type="InterPro" id="IPR027417">
    <property type="entry name" value="P-loop_NTPase"/>
</dbReference>
<dbReference type="PANTHER" id="PTHR43637:SF2">
    <property type="entry name" value="PROTEIN GVPD 1"/>
    <property type="match status" value="1"/>
</dbReference>
<dbReference type="PRINTS" id="PR01874">
    <property type="entry name" value="DNAREPAIRADA"/>
</dbReference>
<name>A0A7D5EHC4_9EURY</name>
<keyword evidence="1" id="KW-0547">Nucleotide-binding</keyword>
<gene>
    <name evidence="4" type="ORF">HWN40_12965</name>
</gene>
<dbReference type="SUPFAM" id="SSF52540">
    <property type="entry name" value="P-loop containing nucleoside triphosphate hydrolases"/>
    <property type="match status" value="1"/>
</dbReference>
<dbReference type="PANTHER" id="PTHR43637">
    <property type="entry name" value="UPF0273 PROTEIN TM_0370"/>
    <property type="match status" value="1"/>
</dbReference>
<accession>A0A7D5EHC4</accession>
<reference evidence="4 5" key="1">
    <citation type="submission" date="2020-06" db="EMBL/GenBank/DDBJ databases">
        <title>Methanolobus halotolerans sp. nov., isolated from a saline lake Tus in Siberia.</title>
        <authorList>
            <person name="Shen Y."/>
            <person name="Chen S.-C."/>
            <person name="Lai M.-C."/>
            <person name="Huang H.-H."/>
            <person name="Chiu H.-H."/>
            <person name="Tang S.-L."/>
            <person name="Rogozin D.Y."/>
            <person name="Degermendzhy A.G."/>
        </authorList>
    </citation>
    <scope>NUCLEOTIDE SEQUENCE [LARGE SCALE GENOMIC DNA]</scope>
    <source>
        <strain evidence="4 5">DSM 21339</strain>
    </source>
</reference>
<dbReference type="OrthoDB" id="27015at2157"/>
<dbReference type="Proteomes" id="UP000509594">
    <property type="component" value="Chromosome"/>
</dbReference>
<dbReference type="InterPro" id="IPR014774">
    <property type="entry name" value="KaiC-like_dom"/>
</dbReference>
<dbReference type="KEGG" id="mzi:HWN40_12965"/>
<dbReference type="GO" id="GO:0005524">
    <property type="term" value="F:ATP binding"/>
    <property type="evidence" value="ECO:0007669"/>
    <property type="project" value="UniProtKB-KW"/>
</dbReference>
<dbReference type="Pfam" id="PF06745">
    <property type="entry name" value="ATPase"/>
    <property type="match status" value="1"/>
</dbReference>
<proteinExistence type="predicted"/>